<keyword evidence="4" id="KW-1185">Reference proteome</keyword>
<dbReference type="GO" id="GO:0016301">
    <property type="term" value="F:kinase activity"/>
    <property type="evidence" value="ECO:0007669"/>
    <property type="project" value="UniProtKB-KW"/>
</dbReference>
<feature type="transmembrane region" description="Helical" evidence="1">
    <location>
        <begin position="192"/>
        <end position="214"/>
    </location>
</feature>
<sequence length="268" mass="29115">MGPRRAVTIEMSETAATGTDGPLERVGSGLRRFVAVPLERQTYLNLAYLLLAFPLGLAYVVFVTVGVSVGLGLSILLVGIPILVATLAFTLAVAGFERWLTVTMLDLEIEPRSREANERTRDRLVSLCTNPKNWSALLYVPAKFVLGTVSFSVALTGFSTGASMLMLPLYYDRPGLYVGVVSDRAPEISQTLYLGWNYLLVGVEAVFTVGYWEISTLPEALLAAALGVVVVLGTFYVLDALTRVWGWFARLTLEGAFDPLAALTRRGT</sequence>
<evidence type="ECO:0000259" key="2">
    <source>
        <dbReference type="Pfam" id="PF13796"/>
    </source>
</evidence>
<feature type="transmembrane region" description="Helical" evidence="1">
    <location>
        <begin position="144"/>
        <end position="171"/>
    </location>
</feature>
<feature type="transmembrane region" description="Helical" evidence="1">
    <location>
        <begin position="220"/>
        <end position="238"/>
    </location>
</feature>
<reference evidence="3 4" key="1">
    <citation type="submission" date="2019-08" db="EMBL/GenBank/DDBJ databases">
        <title>Archaea genome.</title>
        <authorList>
            <person name="Kajale S."/>
            <person name="Shouche Y."/>
            <person name="Deshpande N."/>
            <person name="Sharma A."/>
        </authorList>
    </citation>
    <scope>NUCLEOTIDE SEQUENCE [LARGE SCALE GENOMIC DNA]</scope>
    <source>
        <strain evidence="3 4">ESP3B_9</strain>
    </source>
</reference>
<evidence type="ECO:0000313" key="4">
    <source>
        <dbReference type="Proteomes" id="UP000324104"/>
    </source>
</evidence>
<feature type="transmembrane region" description="Helical" evidence="1">
    <location>
        <begin position="46"/>
        <end position="68"/>
    </location>
</feature>
<keyword evidence="1" id="KW-0812">Transmembrane</keyword>
<dbReference type="AlphaFoldDB" id="A0A5D5AJQ9"/>
<accession>A0A5D5AJQ9</accession>
<dbReference type="Proteomes" id="UP000324104">
    <property type="component" value="Unassembled WGS sequence"/>
</dbReference>
<feature type="domain" description="Putative sensor" evidence="2">
    <location>
        <begin position="48"/>
        <end position="251"/>
    </location>
</feature>
<dbReference type="InterPro" id="IPR025828">
    <property type="entry name" value="Put_sensor_dom"/>
</dbReference>
<evidence type="ECO:0000313" key="3">
    <source>
        <dbReference type="EMBL" id="TYT62128.1"/>
    </source>
</evidence>
<comment type="caution">
    <text evidence="3">The sequence shown here is derived from an EMBL/GenBank/DDBJ whole genome shotgun (WGS) entry which is preliminary data.</text>
</comment>
<name>A0A5D5AJQ9_9EURY</name>
<evidence type="ECO:0000256" key="1">
    <source>
        <dbReference type="SAM" id="Phobius"/>
    </source>
</evidence>
<gene>
    <name evidence="3" type="ORF">FYC77_10435</name>
</gene>
<keyword evidence="3" id="KW-0418">Kinase</keyword>
<organism evidence="3 4">
    <name type="scientific">Natrialba swarupiae</name>
    <dbReference type="NCBI Taxonomy" id="2448032"/>
    <lineage>
        <taxon>Archaea</taxon>
        <taxon>Methanobacteriati</taxon>
        <taxon>Methanobacteriota</taxon>
        <taxon>Stenosarchaea group</taxon>
        <taxon>Halobacteria</taxon>
        <taxon>Halobacteriales</taxon>
        <taxon>Natrialbaceae</taxon>
        <taxon>Natrialba</taxon>
    </lineage>
</organism>
<keyword evidence="1" id="KW-1133">Transmembrane helix</keyword>
<keyword evidence="3" id="KW-0808">Transferase</keyword>
<dbReference type="EMBL" id="VTAW01000011">
    <property type="protein sequence ID" value="TYT62128.1"/>
    <property type="molecule type" value="Genomic_DNA"/>
</dbReference>
<keyword evidence="1" id="KW-0472">Membrane</keyword>
<dbReference type="Pfam" id="PF13796">
    <property type="entry name" value="Sensor"/>
    <property type="match status" value="1"/>
</dbReference>
<proteinExistence type="predicted"/>
<protein>
    <submittedName>
        <fullName evidence="3">Histidine kinase</fullName>
    </submittedName>
</protein>
<feature type="transmembrane region" description="Helical" evidence="1">
    <location>
        <begin position="75"/>
        <end position="96"/>
    </location>
</feature>